<dbReference type="OrthoDB" id="3693822at2"/>
<dbReference type="EMBL" id="RBXR01000001">
    <property type="protein sequence ID" value="RKT72471.1"/>
    <property type="molecule type" value="Genomic_DNA"/>
</dbReference>
<feature type="coiled-coil region" evidence="1">
    <location>
        <begin position="7"/>
        <end position="34"/>
    </location>
</feature>
<dbReference type="GO" id="GO:0003677">
    <property type="term" value="F:DNA binding"/>
    <property type="evidence" value="ECO:0007669"/>
    <property type="project" value="UniProtKB-KW"/>
</dbReference>
<evidence type="ECO:0000256" key="1">
    <source>
        <dbReference type="SAM" id="Coils"/>
    </source>
</evidence>
<gene>
    <name evidence="3" type="ORF">DFJ66_5785</name>
</gene>
<proteinExistence type="predicted"/>
<dbReference type="RefSeq" id="WP_121225533.1">
    <property type="nucleotide sequence ID" value="NZ_JBIUBA010000033.1"/>
</dbReference>
<dbReference type="InterPro" id="IPR004401">
    <property type="entry name" value="YbaB/EbfC"/>
</dbReference>
<dbReference type="Pfam" id="PF02575">
    <property type="entry name" value="YbaB_DNA_bd"/>
    <property type="match status" value="1"/>
</dbReference>
<sequence>MEPERMIADLEARANDLARRSEEMQQQIQQTSATLRSPDGAVTVTVAPNGSLQHIEFSPRVGDFSHVQLGQVVMTTVRRAQAQAASQVAAIVEPEFGGTEAMDFLTSFIPQVEEEPPPTPAEDGSVLRDTGWGAPPPRPARPAARPAAPDDDDFGGSVLR</sequence>
<keyword evidence="3" id="KW-0238">DNA-binding</keyword>
<protein>
    <submittedName>
        <fullName evidence="3">YbaB/EbfC DNA-binding family protein</fullName>
    </submittedName>
</protein>
<reference evidence="3 4" key="1">
    <citation type="submission" date="2018-10" db="EMBL/GenBank/DDBJ databases">
        <title>Sequencing the genomes of 1000 actinobacteria strains.</title>
        <authorList>
            <person name="Klenk H.-P."/>
        </authorList>
    </citation>
    <scope>NUCLEOTIDE SEQUENCE [LARGE SCALE GENOMIC DNA]</scope>
    <source>
        <strain evidence="3 4">DSM 43911</strain>
    </source>
</reference>
<dbReference type="InterPro" id="IPR036894">
    <property type="entry name" value="YbaB-like_sf"/>
</dbReference>
<dbReference type="Gene3D" id="3.30.1310.10">
    <property type="entry name" value="Nucleoid-associated protein YbaB-like domain"/>
    <property type="match status" value="1"/>
</dbReference>
<feature type="region of interest" description="Disordered" evidence="2">
    <location>
        <begin position="109"/>
        <end position="160"/>
    </location>
</feature>
<evidence type="ECO:0000256" key="2">
    <source>
        <dbReference type="SAM" id="MobiDB-lite"/>
    </source>
</evidence>
<name>A0A495XDB7_9PSEU</name>
<organism evidence="3 4">
    <name type="scientific">Saccharothrix variisporea</name>
    <dbReference type="NCBI Taxonomy" id="543527"/>
    <lineage>
        <taxon>Bacteria</taxon>
        <taxon>Bacillati</taxon>
        <taxon>Actinomycetota</taxon>
        <taxon>Actinomycetes</taxon>
        <taxon>Pseudonocardiales</taxon>
        <taxon>Pseudonocardiaceae</taxon>
        <taxon>Saccharothrix</taxon>
    </lineage>
</organism>
<keyword evidence="4" id="KW-1185">Reference proteome</keyword>
<evidence type="ECO:0000313" key="4">
    <source>
        <dbReference type="Proteomes" id="UP000272729"/>
    </source>
</evidence>
<dbReference type="Proteomes" id="UP000272729">
    <property type="component" value="Unassembled WGS sequence"/>
</dbReference>
<dbReference type="AlphaFoldDB" id="A0A495XDB7"/>
<comment type="caution">
    <text evidence="3">The sequence shown here is derived from an EMBL/GenBank/DDBJ whole genome shotgun (WGS) entry which is preliminary data.</text>
</comment>
<accession>A0A495XDB7</accession>
<dbReference type="SUPFAM" id="SSF82607">
    <property type="entry name" value="YbaB-like"/>
    <property type="match status" value="1"/>
</dbReference>
<evidence type="ECO:0000313" key="3">
    <source>
        <dbReference type="EMBL" id="RKT72471.1"/>
    </source>
</evidence>
<keyword evidence="1" id="KW-0175">Coiled coil</keyword>